<keyword evidence="2" id="KW-0812">Transmembrane</keyword>
<accession>A0A7R7Y130</accession>
<dbReference type="PANTHER" id="PTHR24269">
    <property type="entry name" value="KREMEN PROTEIN"/>
    <property type="match status" value="1"/>
</dbReference>
<organism evidence="10 11">
    <name type="scientific">Aspergillus puulaauensis</name>
    <dbReference type="NCBI Taxonomy" id="1220207"/>
    <lineage>
        <taxon>Eukaryota</taxon>
        <taxon>Fungi</taxon>
        <taxon>Dikarya</taxon>
        <taxon>Ascomycota</taxon>
        <taxon>Pezizomycotina</taxon>
        <taxon>Eurotiomycetes</taxon>
        <taxon>Eurotiomycetidae</taxon>
        <taxon>Eurotiales</taxon>
        <taxon>Aspergillaceae</taxon>
        <taxon>Aspergillus</taxon>
    </lineage>
</organism>
<gene>
    <name evidence="10" type="ORF">APUU_80497S</name>
</gene>
<evidence type="ECO:0000256" key="3">
    <source>
        <dbReference type="ARBA" id="ARBA00022729"/>
    </source>
</evidence>
<evidence type="ECO:0000256" key="1">
    <source>
        <dbReference type="ARBA" id="ARBA00004167"/>
    </source>
</evidence>
<dbReference type="EMBL" id="AP024450">
    <property type="protein sequence ID" value="BCS30194.1"/>
    <property type="molecule type" value="Genomic_DNA"/>
</dbReference>
<comment type="subcellular location">
    <subcellularLocation>
        <location evidence="1">Membrane</location>
        <topology evidence="1">Single-pass membrane protein</topology>
    </subcellularLocation>
</comment>
<evidence type="ECO:0000256" key="8">
    <source>
        <dbReference type="SAM" id="SignalP"/>
    </source>
</evidence>
<dbReference type="GeneID" id="64980191"/>
<evidence type="ECO:0000256" key="6">
    <source>
        <dbReference type="ARBA" id="ARBA00023180"/>
    </source>
</evidence>
<proteinExistence type="predicted"/>
<dbReference type="PANTHER" id="PTHR24269:SF16">
    <property type="entry name" value="PROTEIN SLG1"/>
    <property type="match status" value="1"/>
</dbReference>
<feature type="compositionally biased region" description="Low complexity" evidence="7">
    <location>
        <begin position="127"/>
        <end position="158"/>
    </location>
</feature>
<feature type="compositionally biased region" description="Low complexity" evidence="7">
    <location>
        <begin position="167"/>
        <end position="185"/>
    </location>
</feature>
<keyword evidence="5" id="KW-0472">Membrane</keyword>
<dbReference type="OrthoDB" id="2019572at2759"/>
<sequence>MKLTSAFKVLPFALLASASYKANYTGCFTKPGLLKSQGTFDFQGVYHCLAVCNDADFKYAAVQKDDCLCGNAVPEQADMTTDDECDSPCPGWPNDNCGGDDAWSVYFGRSGSKPDWLSSSSIAVTTSTSNEAATGTESAAESTSTSPPSEPTKSPSGSAPISSANVSTGASASPSASSMEPTSTPNTASRRRGLMF</sequence>
<reference evidence="10" key="2">
    <citation type="submission" date="2021-02" db="EMBL/GenBank/DDBJ databases">
        <title>Aspergillus puulaauensis MK2 genome sequence.</title>
        <authorList>
            <person name="Futagami T."/>
            <person name="Mori K."/>
            <person name="Kadooka C."/>
            <person name="Tanaka T."/>
        </authorList>
    </citation>
    <scope>NUCLEOTIDE SEQUENCE</scope>
    <source>
        <strain evidence="10">MK2</strain>
    </source>
</reference>
<evidence type="ECO:0000313" key="10">
    <source>
        <dbReference type="EMBL" id="BCS30194.1"/>
    </source>
</evidence>
<feature type="signal peptide" evidence="8">
    <location>
        <begin position="1"/>
        <end position="18"/>
    </location>
</feature>
<evidence type="ECO:0000256" key="5">
    <source>
        <dbReference type="ARBA" id="ARBA00023136"/>
    </source>
</evidence>
<dbReference type="SMART" id="SM00321">
    <property type="entry name" value="WSC"/>
    <property type="match status" value="1"/>
</dbReference>
<dbReference type="Proteomes" id="UP000654913">
    <property type="component" value="Chromosome 8"/>
</dbReference>
<evidence type="ECO:0000256" key="4">
    <source>
        <dbReference type="ARBA" id="ARBA00022989"/>
    </source>
</evidence>
<feature type="chain" id="PRO_5030505553" description="WSC domain-containing protein" evidence="8">
    <location>
        <begin position="19"/>
        <end position="196"/>
    </location>
</feature>
<evidence type="ECO:0000259" key="9">
    <source>
        <dbReference type="PROSITE" id="PS51212"/>
    </source>
</evidence>
<dbReference type="Pfam" id="PF01822">
    <property type="entry name" value="WSC"/>
    <property type="match status" value="1"/>
</dbReference>
<dbReference type="KEGG" id="apuu:APUU_80497S"/>
<dbReference type="InterPro" id="IPR002889">
    <property type="entry name" value="WSC_carb-bd"/>
</dbReference>
<name>A0A7R7Y130_9EURO</name>
<dbReference type="PROSITE" id="PS51212">
    <property type="entry name" value="WSC"/>
    <property type="match status" value="1"/>
</dbReference>
<feature type="region of interest" description="Disordered" evidence="7">
    <location>
        <begin position="127"/>
        <end position="196"/>
    </location>
</feature>
<protein>
    <recommendedName>
        <fullName evidence="9">WSC domain-containing protein</fullName>
    </recommendedName>
</protein>
<evidence type="ECO:0000313" key="11">
    <source>
        <dbReference type="Proteomes" id="UP000654913"/>
    </source>
</evidence>
<evidence type="ECO:0000256" key="2">
    <source>
        <dbReference type="ARBA" id="ARBA00022692"/>
    </source>
</evidence>
<keyword evidence="6" id="KW-0325">Glycoprotein</keyword>
<reference evidence="10" key="1">
    <citation type="submission" date="2021-01" db="EMBL/GenBank/DDBJ databases">
        <authorList>
            <consortium name="Aspergillus puulaauensis MK2 genome sequencing consortium"/>
            <person name="Kazuki M."/>
            <person name="Futagami T."/>
        </authorList>
    </citation>
    <scope>NUCLEOTIDE SEQUENCE</scope>
    <source>
        <strain evidence="10">MK2</strain>
    </source>
</reference>
<keyword evidence="3 8" id="KW-0732">Signal</keyword>
<dbReference type="RefSeq" id="XP_041562380.1">
    <property type="nucleotide sequence ID" value="XM_041696785.1"/>
</dbReference>
<feature type="domain" description="WSC" evidence="9">
    <location>
        <begin position="21"/>
        <end position="109"/>
    </location>
</feature>
<keyword evidence="4" id="KW-1133">Transmembrane helix</keyword>
<evidence type="ECO:0000256" key="7">
    <source>
        <dbReference type="SAM" id="MobiDB-lite"/>
    </source>
</evidence>
<dbReference type="AlphaFoldDB" id="A0A7R7Y130"/>
<keyword evidence="11" id="KW-1185">Reference proteome</keyword>
<dbReference type="InterPro" id="IPR051836">
    <property type="entry name" value="Kremen_rcpt"/>
</dbReference>
<dbReference type="GO" id="GO:0005886">
    <property type="term" value="C:plasma membrane"/>
    <property type="evidence" value="ECO:0007669"/>
    <property type="project" value="TreeGrafter"/>
</dbReference>